<dbReference type="Proteomes" id="UP001457282">
    <property type="component" value="Unassembled WGS sequence"/>
</dbReference>
<dbReference type="Gene3D" id="3.40.50.300">
    <property type="entry name" value="P-loop containing nucleotide triphosphate hydrolases"/>
    <property type="match status" value="2"/>
</dbReference>
<dbReference type="Pfam" id="PF00005">
    <property type="entry name" value="ABC_tran"/>
    <property type="match status" value="1"/>
</dbReference>
<dbReference type="GO" id="GO:0005524">
    <property type="term" value="F:ATP binding"/>
    <property type="evidence" value="ECO:0007669"/>
    <property type="project" value="UniProtKB-KW"/>
</dbReference>
<keyword evidence="5" id="KW-0067">ATP-binding</keyword>
<evidence type="ECO:0000259" key="10">
    <source>
        <dbReference type="PROSITE" id="PS50929"/>
    </source>
</evidence>
<dbReference type="PANTHER" id="PTHR24223:SF222">
    <property type="entry name" value="OS01G0902100 PROTEIN"/>
    <property type="match status" value="1"/>
</dbReference>
<evidence type="ECO:0000313" key="11">
    <source>
        <dbReference type="EMBL" id="KAK9934459.1"/>
    </source>
</evidence>
<feature type="domain" description="ABC transmembrane type-1" evidence="10">
    <location>
        <begin position="149"/>
        <end position="361"/>
    </location>
</feature>
<evidence type="ECO:0000256" key="5">
    <source>
        <dbReference type="ARBA" id="ARBA00022840"/>
    </source>
</evidence>
<keyword evidence="2" id="KW-0813">Transport</keyword>
<name>A0AAW1XD42_RUBAR</name>
<dbReference type="Gene3D" id="1.20.1560.10">
    <property type="entry name" value="ABC transporter type 1, transmembrane domain"/>
    <property type="match status" value="1"/>
</dbReference>
<dbReference type="PANTHER" id="PTHR24223">
    <property type="entry name" value="ATP-BINDING CASSETTE SUB-FAMILY C"/>
    <property type="match status" value="1"/>
</dbReference>
<dbReference type="PROSITE" id="PS50893">
    <property type="entry name" value="ABC_TRANSPORTER_2"/>
    <property type="match status" value="1"/>
</dbReference>
<dbReference type="CDD" id="cd18580">
    <property type="entry name" value="ABC_6TM_ABCC_D2"/>
    <property type="match status" value="1"/>
</dbReference>
<gene>
    <name evidence="11" type="ORF">M0R45_021603</name>
</gene>
<protein>
    <submittedName>
        <fullName evidence="11">Uncharacterized protein</fullName>
    </submittedName>
</protein>
<evidence type="ECO:0000256" key="3">
    <source>
        <dbReference type="ARBA" id="ARBA00022692"/>
    </source>
</evidence>
<organism evidence="11 12">
    <name type="scientific">Rubus argutus</name>
    <name type="common">Southern blackberry</name>
    <dbReference type="NCBI Taxonomy" id="59490"/>
    <lineage>
        <taxon>Eukaryota</taxon>
        <taxon>Viridiplantae</taxon>
        <taxon>Streptophyta</taxon>
        <taxon>Embryophyta</taxon>
        <taxon>Tracheophyta</taxon>
        <taxon>Spermatophyta</taxon>
        <taxon>Magnoliopsida</taxon>
        <taxon>eudicotyledons</taxon>
        <taxon>Gunneridae</taxon>
        <taxon>Pentapetalae</taxon>
        <taxon>rosids</taxon>
        <taxon>fabids</taxon>
        <taxon>Rosales</taxon>
        <taxon>Rosaceae</taxon>
        <taxon>Rosoideae</taxon>
        <taxon>Rosoideae incertae sedis</taxon>
        <taxon>Rubus</taxon>
    </lineage>
</organism>
<evidence type="ECO:0000256" key="7">
    <source>
        <dbReference type="ARBA" id="ARBA00023136"/>
    </source>
</evidence>
<evidence type="ECO:0000256" key="1">
    <source>
        <dbReference type="ARBA" id="ARBA00004141"/>
    </source>
</evidence>
<evidence type="ECO:0000256" key="6">
    <source>
        <dbReference type="ARBA" id="ARBA00022989"/>
    </source>
</evidence>
<dbReference type="GO" id="GO:0016887">
    <property type="term" value="F:ATP hydrolysis activity"/>
    <property type="evidence" value="ECO:0007669"/>
    <property type="project" value="InterPro"/>
</dbReference>
<keyword evidence="3 8" id="KW-0812">Transmembrane</keyword>
<evidence type="ECO:0000313" key="12">
    <source>
        <dbReference type="Proteomes" id="UP001457282"/>
    </source>
</evidence>
<dbReference type="InterPro" id="IPR027417">
    <property type="entry name" value="P-loop_NTPase"/>
</dbReference>
<feature type="transmembrane region" description="Helical" evidence="8">
    <location>
        <begin position="233"/>
        <end position="254"/>
    </location>
</feature>
<sequence>MKRMDLSLDFQIAVDAHTGTHLFKKCLLQHLSQKTVIYATHQLEFLEAADIVLVIKGGQIAQSGKYEDLIADLNGELVRQMAAHRKSLDQVSTYQQDDSFNSRSHHVNLIEVVEEKGPFNNGKLPEKSHEEEAETGRVKWSVYSTFVTSAYGGAVFLATIAIQTAQNLFLGMITSVFRAPISFFDSTPSSRILNRSSTDQSTADMDIPYRLAGLAFALIQLISIMVLMSQVAWQVFLLFLAVLALSIWYQAYYITTARELARMVGIRKAPILHHFSESITGAATIRCFNQENRFLMKIMNLTDDYSRVAFHNYATMEWLSVRINFLFNLVFFLVLIILVSLPRSAIDPSLAGLAATYGLNLNVLQAWQHSDQEIWEVLNECRLAEIVRQDQRLLDAPVAEGGENWSVGQRQLVCLARVLLKKRRILVLDEATASIDTATDIVIQETIRGQTNGCTVITVAHRIPTVIDNDLVLVLDEGKVLEYDSPARLLEDGSSAFSKLVAEYSRRSSMINCFRDLS</sequence>
<feature type="transmembrane region" description="Helical" evidence="8">
    <location>
        <begin position="140"/>
        <end position="162"/>
    </location>
</feature>
<dbReference type="PROSITE" id="PS50929">
    <property type="entry name" value="ABC_TM1F"/>
    <property type="match status" value="1"/>
</dbReference>
<keyword evidence="12" id="KW-1185">Reference proteome</keyword>
<reference evidence="11 12" key="1">
    <citation type="journal article" date="2023" name="G3 (Bethesda)">
        <title>A chromosome-length genome assembly and annotation of blackberry (Rubus argutus, cv. 'Hillquist').</title>
        <authorList>
            <person name="Bruna T."/>
            <person name="Aryal R."/>
            <person name="Dudchenko O."/>
            <person name="Sargent D.J."/>
            <person name="Mead D."/>
            <person name="Buti M."/>
            <person name="Cavallini A."/>
            <person name="Hytonen T."/>
            <person name="Andres J."/>
            <person name="Pham M."/>
            <person name="Weisz D."/>
            <person name="Mascagni F."/>
            <person name="Usai G."/>
            <person name="Natali L."/>
            <person name="Bassil N."/>
            <person name="Fernandez G.E."/>
            <person name="Lomsadze A."/>
            <person name="Armour M."/>
            <person name="Olukolu B."/>
            <person name="Poorten T."/>
            <person name="Britton C."/>
            <person name="Davik J."/>
            <person name="Ashrafi H."/>
            <person name="Aiden E.L."/>
            <person name="Borodovsky M."/>
            <person name="Worthington M."/>
        </authorList>
    </citation>
    <scope>NUCLEOTIDE SEQUENCE [LARGE SCALE GENOMIC DNA]</scope>
    <source>
        <strain evidence="11">PI 553951</strain>
    </source>
</reference>
<dbReference type="FunFam" id="3.40.50.300:FF:003492">
    <property type="entry name" value="AGAP012735-PA"/>
    <property type="match status" value="1"/>
</dbReference>
<comment type="caution">
    <text evidence="11">The sequence shown here is derived from an EMBL/GenBank/DDBJ whole genome shotgun (WGS) entry which is preliminary data.</text>
</comment>
<dbReference type="InterPro" id="IPR011527">
    <property type="entry name" value="ABC1_TM_dom"/>
</dbReference>
<dbReference type="GO" id="GO:0016020">
    <property type="term" value="C:membrane"/>
    <property type="evidence" value="ECO:0007669"/>
    <property type="project" value="UniProtKB-SubCell"/>
</dbReference>
<feature type="transmembrane region" description="Helical" evidence="8">
    <location>
        <begin position="323"/>
        <end position="341"/>
    </location>
</feature>
<feature type="domain" description="ABC transporter" evidence="9">
    <location>
        <begin position="219"/>
        <end position="502"/>
    </location>
</feature>
<keyword evidence="7 8" id="KW-0472">Membrane</keyword>
<dbReference type="SUPFAM" id="SSF90123">
    <property type="entry name" value="ABC transporter transmembrane region"/>
    <property type="match status" value="1"/>
</dbReference>
<dbReference type="AlphaFoldDB" id="A0AAW1XD42"/>
<evidence type="ECO:0000256" key="4">
    <source>
        <dbReference type="ARBA" id="ARBA00022741"/>
    </source>
</evidence>
<feature type="transmembrane region" description="Helical" evidence="8">
    <location>
        <begin position="207"/>
        <end position="227"/>
    </location>
</feature>
<dbReference type="GO" id="GO:0140359">
    <property type="term" value="F:ABC-type transporter activity"/>
    <property type="evidence" value="ECO:0007669"/>
    <property type="project" value="InterPro"/>
</dbReference>
<dbReference type="SUPFAM" id="SSF52540">
    <property type="entry name" value="P-loop containing nucleoside triphosphate hydrolases"/>
    <property type="match status" value="2"/>
</dbReference>
<accession>A0AAW1XD42</accession>
<evidence type="ECO:0000256" key="2">
    <source>
        <dbReference type="ARBA" id="ARBA00022448"/>
    </source>
</evidence>
<dbReference type="Pfam" id="PF00664">
    <property type="entry name" value="ABC_membrane"/>
    <property type="match status" value="1"/>
</dbReference>
<dbReference type="InterPro" id="IPR036640">
    <property type="entry name" value="ABC1_TM_sf"/>
</dbReference>
<keyword evidence="6 8" id="KW-1133">Transmembrane helix</keyword>
<keyword evidence="4" id="KW-0547">Nucleotide-binding</keyword>
<dbReference type="EMBL" id="JBEDUW010000004">
    <property type="protein sequence ID" value="KAK9934459.1"/>
    <property type="molecule type" value="Genomic_DNA"/>
</dbReference>
<comment type="subcellular location">
    <subcellularLocation>
        <location evidence="1">Membrane</location>
        <topology evidence="1">Multi-pass membrane protein</topology>
    </subcellularLocation>
</comment>
<dbReference type="InterPro" id="IPR003439">
    <property type="entry name" value="ABC_transporter-like_ATP-bd"/>
</dbReference>
<evidence type="ECO:0000256" key="8">
    <source>
        <dbReference type="SAM" id="Phobius"/>
    </source>
</evidence>
<proteinExistence type="predicted"/>
<dbReference type="InterPro" id="IPR050173">
    <property type="entry name" value="ABC_transporter_C-like"/>
</dbReference>
<dbReference type="InterPro" id="IPR044726">
    <property type="entry name" value="ABCC_6TM_D2"/>
</dbReference>
<evidence type="ECO:0000259" key="9">
    <source>
        <dbReference type="PROSITE" id="PS50893"/>
    </source>
</evidence>